<protein>
    <submittedName>
        <fullName evidence="4">NAD-binding protein</fullName>
    </submittedName>
</protein>
<dbReference type="Proteomes" id="UP000799118">
    <property type="component" value="Unassembled WGS sequence"/>
</dbReference>
<evidence type="ECO:0000256" key="1">
    <source>
        <dbReference type="ARBA" id="ARBA00006484"/>
    </source>
</evidence>
<dbReference type="PRINTS" id="PR00081">
    <property type="entry name" value="GDHRDH"/>
</dbReference>
<dbReference type="InterPro" id="IPR002347">
    <property type="entry name" value="SDR_fam"/>
</dbReference>
<dbReference type="PANTHER" id="PTHR42760:SF121">
    <property type="entry name" value="3-OXOACYL-(ACYL-CARRIER-PROTEIN) REDUCTASE"/>
    <property type="match status" value="1"/>
</dbReference>
<dbReference type="PRINTS" id="PR00080">
    <property type="entry name" value="SDRFAMILY"/>
</dbReference>
<name>A0A6A4HS47_9AGAR</name>
<dbReference type="GO" id="GO:0006633">
    <property type="term" value="P:fatty acid biosynthetic process"/>
    <property type="evidence" value="ECO:0007669"/>
    <property type="project" value="TreeGrafter"/>
</dbReference>
<organism evidence="4 5">
    <name type="scientific">Gymnopus androsaceus JB14</name>
    <dbReference type="NCBI Taxonomy" id="1447944"/>
    <lineage>
        <taxon>Eukaryota</taxon>
        <taxon>Fungi</taxon>
        <taxon>Dikarya</taxon>
        <taxon>Basidiomycota</taxon>
        <taxon>Agaricomycotina</taxon>
        <taxon>Agaricomycetes</taxon>
        <taxon>Agaricomycetidae</taxon>
        <taxon>Agaricales</taxon>
        <taxon>Marasmiineae</taxon>
        <taxon>Omphalotaceae</taxon>
        <taxon>Gymnopus</taxon>
    </lineage>
</organism>
<feature type="non-terminal residue" evidence="4">
    <location>
        <position position="1"/>
    </location>
</feature>
<dbReference type="FunFam" id="3.40.50.720:FF:000084">
    <property type="entry name" value="Short-chain dehydrogenase reductase"/>
    <property type="match status" value="1"/>
</dbReference>
<dbReference type="GO" id="GO:0048038">
    <property type="term" value="F:quinone binding"/>
    <property type="evidence" value="ECO:0007669"/>
    <property type="project" value="TreeGrafter"/>
</dbReference>
<evidence type="ECO:0000256" key="3">
    <source>
        <dbReference type="RuleBase" id="RU000363"/>
    </source>
</evidence>
<proteinExistence type="inferred from homology"/>
<dbReference type="GO" id="GO:0016616">
    <property type="term" value="F:oxidoreductase activity, acting on the CH-OH group of donors, NAD or NADP as acceptor"/>
    <property type="evidence" value="ECO:0007669"/>
    <property type="project" value="TreeGrafter"/>
</dbReference>
<reference evidence="4" key="1">
    <citation type="journal article" date="2019" name="Environ. Microbiol.">
        <title>Fungal ecological strategies reflected in gene transcription - a case study of two litter decomposers.</title>
        <authorList>
            <person name="Barbi F."/>
            <person name="Kohler A."/>
            <person name="Barry K."/>
            <person name="Baskaran P."/>
            <person name="Daum C."/>
            <person name="Fauchery L."/>
            <person name="Ihrmark K."/>
            <person name="Kuo A."/>
            <person name="LaButti K."/>
            <person name="Lipzen A."/>
            <person name="Morin E."/>
            <person name="Grigoriev I.V."/>
            <person name="Henrissat B."/>
            <person name="Lindahl B."/>
            <person name="Martin F."/>
        </authorList>
    </citation>
    <scope>NUCLEOTIDE SEQUENCE</scope>
    <source>
        <strain evidence="4">JB14</strain>
    </source>
</reference>
<keyword evidence="2" id="KW-0521">NADP</keyword>
<dbReference type="Pfam" id="PF00106">
    <property type="entry name" value="adh_short"/>
    <property type="match status" value="1"/>
</dbReference>
<evidence type="ECO:0000256" key="2">
    <source>
        <dbReference type="ARBA" id="ARBA00022857"/>
    </source>
</evidence>
<evidence type="ECO:0000313" key="4">
    <source>
        <dbReference type="EMBL" id="KAE9401209.1"/>
    </source>
</evidence>
<dbReference type="EMBL" id="ML769448">
    <property type="protein sequence ID" value="KAE9401209.1"/>
    <property type="molecule type" value="Genomic_DNA"/>
</dbReference>
<dbReference type="InterPro" id="IPR036291">
    <property type="entry name" value="NAD(P)-bd_dom_sf"/>
</dbReference>
<dbReference type="SUPFAM" id="SSF51735">
    <property type="entry name" value="NAD(P)-binding Rossmann-fold domains"/>
    <property type="match status" value="1"/>
</dbReference>
<dbReference type="InterPro" id="IPR020904">
    <property type="entry name" value="Sc_DH/Rdtase_CS"/>
</dbReference>
<gene>
    <name evidence="4" type="ORF">BT96DRAFT_818182</name>
</gene>
<dbReference type="Gene3D" id="3.40.50.720">
    <property type="entry name" value="NAD(P)-binding Rossmann-like Domain"/>
    <property type="match status" value="1"/>
</dbReference>
<keyword evidence="5" id="KW-1185">Reference proteome</keyword>
<comment type="similarity">
    <text evidence="1 3">Belongs to the short-chain dehydrogenases/reductases (SDR) family.</text>
</comment>
<sequence length="262" mass="27860">SLVTGASQGIGKAIAMRLASDGFKVALNDIPSKKDQLEAVAREIDAKHNHGSYYVAPGDVSQEAEVEAMVKSASEALGGLDVMVANAGIIGLANPLVSISGNEWDDLFRVNVRGVFLCYKYGAREIIAGGRGGRIIGASSLAGKQGGPFFSAYSASKFAVRGLTQSAALELGEHGITVNAYAPGMAPKFRNAMYATYLINSFRLTARFSQFTKLLPPNAKPGEPADIASIVSYLASRESHYITGELFTTYRPDTVTYYCPCL</sequence>
<evidence type="ECO:0000313" key="5">
    <source>
        <dbReference type="Proteomes" id="UP000799118"/>
    </source>
</evidence>
<dbReference type="PROSITE" id="PS00061">
    <property type="entry name" value="ADH_SHORT"/>
    <property type="match status" value="1"/>
</dbReference>
<dbReference type="OrthoDB" id="498125at2759"/>
<accession>A0A6A4HS47</accession>
<dbReference type="AlphaFoldDB" id="A0A6A4HS47"/>
<dbReference type="PANTHER" id="PTHR42760">
    <property type="entry name" value="SHORT-CHAIN DEHYDROGENASES/REDUCTASES FAMILY MEMBER"/>
    <property type="match status" value="1"/>
</dbReference>